<dbReference type="PANTHER" id="PTHR23245">
    <property type="entry name" value="TRNA METHYLTRANSFERASE"/>
    <property type="match status" value="1"/>
</dbReference>
<dbReference type="CDD" id="cd02440">
    <property type="entry name" value="AdoMet_MTases"/>
    <property type="match status" value="1"/>
</dbReference>
<dbReference type="InterPro" id="IPR056743">
    <property type="entry name" value="TRM5-TYW2-like_MTfase"/>
</dbReference>
<name>A0A0Q0RZ41_9ARCH</name>
<dbReference type="Pfam" id="PF02475">
    <property type="entry name" value="TRM5-TYW2_MTfase"/>
    <property type="match status" value="1"/>
</dbReference>
<dbReference type="Gene3D" id="3.30.70.2580">
    <property type="match status" value="1"/>
</dbReference>
<dbReference type="GeneID" id="84222263"/>
<dbReference type="EMBL" id="LKBH01000102">
    <property type="protein sequence ID" value="KQB35728.1"/>
    <property type="molecule type" value="Genomic_DNA"/>
</dbReference>
<reference evidence="5 6" key="1">
    <citation type="submission" date="2015-09" db="EMBL/GenBank/DDBJ databases">
        <title>Heavy metals and arsenic resistance mechanisms in polyextremophilic archaea of the family Ferroplasmaceae.</title>
        <authorList>
            <person name="Bulaev A.G."/>
            <person name="Kanygina A.V."/>
        </authorList>
    </citation>
    <scope>NUCLEOTIDE SEQUENCE [LARGE SCALE GENOMIC DNA]</scope>
    <source>
        <strain evidence="5 6">BH2</strain>
    </source>
</reference>
<dbReference type="Gene3D" id="3.40.50.150">
    <property type="entry name" value="Vaccinia Virus protein VP39"/>
    <property type="match status" value="1"/>
</dbReference>
<organism evidence="5 6">
    <name type="scientific">Acidiplasma cupricumulans</name>
    <dbReference type="NCBI Taxonomy" id="312540"/>
    <lineage>
        <taxon>Archaea</taxon>
        <taxon>Methanobacteriati</taxon>
        <taxon>Thermoplasmatota</taxon>
        <taxon>Thermoplasmata</taxon>
        <taxon>Thermoplasmatales</taxon>
        <taxon>Ferroplasmaceae</taxon>
        <taxon>Acidiplasma</taxon>
    </lineage>
</organism>
<proteinExistence type="predicted"/>
<keyword evidence="2" id="KW-0949">S-adenosyl-L-methionine</keyword>
<dbReference type="Pfam" id="PF18093">
    <property type="entry name" value="Trm5_N"/>
    <property type="match status" value="1"/>
</dbReference>
<evidence type="ECO:0000256" key="2">
    <source>
        <dbReference type="ARBA" id="ARBA00022691"/>
    </source>
</evidence>
<dbReference type="PROSITE" id="PS51684">
    <property type="entry name" value="SAM_MT_TRM5_TYW2"/>
    <property type="match status" value="1"/>
</dbReference>
<evidence type="ECO:0000256" key="3">
    <source>
        <dbReference type="ARBA" id="ARBA00022694"/>
    </source>
</evidence>
<evidence type="ECO:0000313" key="5">
    <source>
        <dbReference type="EMBL" id="KQB35728.1"/>
    </source>
</evidence>
<evidence type="ECO:0000313" key="6">
    <source>
        <dbReference type="Proteomes" id="UP000050301"/>
    </source>
</evidence>
<keyword evidence="1" id="KW-0808">Transferase</keyword>
<dbReference type="AlphaFoldDB" id="A0A0Q0RZ41"/>
<dbReference type="InterPro" id="IPR029063">
    <property type="entry name" value="SAM-dependent_MTases_sf"/>
</dbReference>
<keyword evidence="3" id="KW-0819">tRNA processing</keyword>
<dbReference type="RefSeq" id="WP_048101726.1">
    <property type="nucleotide sequence ID" value="NZ_LKBH01000102.1"/>
</dbReference>
<evidence type="ECO:0000256" key="1">
    <source>
        <dbReference type="ARBA" id="ARBA00022679"/>
    </source>
</evidence>
<evidence type="ECO:0000259" key="4">
    <source>
        <dbReference type="PROSITE" id="PS51684"/>
    </source>
</evidence>
<gene>
    <name evidence="5" type="ORF">AOG55_05960</name>
</gene>
<dbReference type="InParanoid" id="A0A0Q0RZ41"/>
<dbReference type="GO" id="GO:0030488">
    <property type="term" value="P:tRNA methylation"/>
    <property type="evidence" value="ECO:0007669"/>
    <property type="project" value="TreeGrafter"/>
</dbReference>
<dbReference type="Proteomes" id="UP000050301">
    <property type="component" value="Unassembled WGS sequence"/>
</dbReference>
<protein>
    <recommendedName>
        <fullName evidence="4">SAM-dependent methyltransferase TRM5/TYW2-type domain-containing protein</fullName>
    </recommendedName>
</protein>
<comment type="caution">
    <text evidence="5">The sequence shown here is derived from an EMBL/GenBank/DDBJ whole genome shotgun (WGS) entry which is preliminary data.</text>
</comment>
<dbReference type="InterPro" id="IPR030382">
    <property type="entry name" value="MeTrfase_TRM5/TYW2"/>
</dbReference>
<accession>A0A0Q0RZ41</accession>
<dbReference type="GO" id="GO:0005737">
    <property type="term" value="C:cytoplasm"/>
    <property type="evidence" value="ECO:0007669"/>
    <property type="project" value="TreeGrafter"/>
</dbReference>
<sequence length="324" mass="37162">MKEWCIKVDKNSAGKIIKKLRSVSLILEECIIDHDGQFVYIPVKKDTGNCIKHDFKLKNTPENIIRSNLGLRVNNTPKFIKLGDSIIFNKNQRVNKRIAEVYCNAYHAKNAYIFTGKIKGKMRIPSIKFLCGKNEDTIIVENGVKYALNPAKVMFSPGNINIRTEMGKIDFKDKTVIDMFCGIGYFSMPVLKYGNPKRLIACDINPDSIEYFKRNLKLNRIIYEPEIFLGDSRAKCPDVSADYIIMGNFESPKFLAQALIHSHRGTLLSMHFLERRGKIKRPEEIIKNARRLGYIISVKNIKIVKSVSHELVHVNSLFQVYNCL</sequence>
<feature type="domain" description="SAM-dependent methyltransferase TRM5/TYW2-type" evidence="4">
    <location>
        <begin position="79"/>
        <end position="322"/>
    </location>
</feature>
<dbReference type="GO" id="GO:0008175">
    <property type="term" value="F:tRNA methyltransferase activity"/>
    <property type="evidence" value="ECO:0007669"/>
    <property type="project" value="TreeGrafter"/>
</dbReference>
<dbReference type="InterPro" id="IPR040601">
    <property type="entry name" value="Trm5a/b_N"/>
</dbReference>
<keyword evidence="6" id="KW-1185">Reference proteome</keyword>
<dbReference type="SUPFAM" id="SSF53335">
    <property type="entry name" value="S-adenosyl-L-methionine-dependent methyltransferases"/>
    <property type="match status" value="1"/>
</dbReference>